<evidence type="ECO:0000256" key="8">
    <source>
        <dbReference type="SAM" id="Phobius"/>
    </source>
</evidence>
<evidence type="ECO:0000256" key="5">
    <source>
        <dbReference type="ARBA" id="ARBA00022692"/>
    </source>
</evidence>
<proteinExistence type="inferred from homology"/>
<keyword evidence="7 8" id="KW-0472">Membrane</keyword>
<dbReference type="Pfam" id="PF07690">
    <property type="entry name" value="MFS_1"/>
    <property type="match status" value="1"/>
</dbReference>
<feature type="transmembrane region" description="Helical" evidence="8">
    <location>
        <begin position="372"/>
        <end position="391"/>
    </location>
</feature>
<dbReference type="Proteomes" id="UP000075573">
    <property type="component" value="Unassembled WGS sequence"/>
</dbReference>
<comment type="function">
    <text evidence="1">Intake of glucose and galactose.</text>
</comment>
<reference evidence="9 10" key="1">
    <citation type="submission" date="2015-06" db="EMBL/GenBank/DDBJ databases">
        <title>Improved classification and identification of acetic acid bacteria using matrix-assisted laser desorption/ionization time-of-flight mass spectrometry; Gluconobacter nephelii and Gluconobacter uchimurae are later heterotypic synonyms of Gluconobacter japonicus and Gluconobacter oxydans, respectively.</title>
        <authorList>
            <person name="Li L."/>
            <person name="Cleenwerck I."/>
            <person name="De Vuyst L."/>
            <person name="Vandamme P."/>
        </authorList>
    </citation>
    <scope>NUCLEOTIDE SEQUENCE [LARGE SCALE GENOMIC DNA]</scope>
    <source>
        <strain evidence="9 10">LMG 1764</strain>
    </source>
</reference>
<feature type="transmembrane region" description="Helical" evidence="8">
    <location>
        <begin position="83"/>
        <end position="103"/>
    </location>
</feature>
<dbReference type="RefSeq" id="WP_062493943.1">
    <property type="nucleotide sequence ID" value="NZ_LHZB01000089.1"/>
</dbReference>
<feature type="transmembrane region" description="Helical" evidence="8">
    <location>
        <begin position="110"/>
        <end position="132"/>
    </location>
</feature>
<evidence type="ECO:0000256" key="4">
    <source>
        <dbReference type="ARBA" id="ARBA00022475"/>
    </source>
</evidence>
<gene>
    <name evidence="9" type="ORF">AD929_02235</name>
</gene>
<evidence type="ECO:0000256" key="1">
    <source>
        <dbReference type="ARBA" id="ARBA00003321"/>
    </source>
</evidence>
<evidence type="ECO:0000256" key="6">
    <source>
        <dbReference type="ARBA" id="ARBA00022989"/>
    </source>
</evidence>
<dbReference type="SUPFAM" id="SSF103473">
    <property type="entry name" value="MFS general substrate transporter"/>
    <property type="match status" value="1"/>
</dbReference>
<dbReference type="EMBL" id="LHZB01000089">
    <property type="protein sequence ID" value="KXV02585.1"/>
    <property type="molecule type" value="Genomic_DNA"/>
</dbReference>
<feature type="transmembrane region" description="Helical" evidence="8">
    <location>
        <begin position="285"/>
        <end position="305"/>
    </location>
</feature>
<feature type="transmembrane region" description="Helical" evidence="8">
    <location>
        <begin position="20"/>
        <end position="38"/>
    </location>
</feature>
<evidence type="ECO:0000313" key="10">
    <source>
        <dbReference type="Proteomes" id="UP000075573"/>
    </source>
</evidence>
<feature type="transmembrane region" description="Helical" evidence="8">
    <location>
        <begin position="246"/>
        <end position="265"/>
    </location>
</feature>
<comment type="caution">
    <text evidence="9">The sequence shown here is derived from an EMBL/GenBank/DDBJ whole genome shotgun (WGS) entry which is preliminary data.</text>
</comment>
<dbReference type="AlphaFoldDB" id="A0A149QZ56"/>
<protein>
    <submittedName>
        <fullName evidence="9">Glucose/galactose transporter</fullName>
    </submittedName>
</protein>
<feature type="transmembrane region" description="Helical" evidence="8">
    <location>
        <begin position="397"/>
        <end position="416"/>
    </location>
</feature>
<comment type="similarity">
    <text evidence="3">Belongs to the major facilitator superfamily. FHS transporter (TC 2.A.1.7) family.</text>
</comment>
<dbReference type="Gene3D" id="1.20.1250.20">
    <property type="entry name" value="MFS general substrate transporter like domains"/>
    <property type="match status" value="2"/>
</dbReference>
<evidence type="ECO:0000256" key="7">
    <source>
        <dbReference type="ARBA" id="ARBA00023136"/>
    </source>
</evidence>
<dbReference type="InterPro" id="IPR005964">
    <property type="entry name" value="Glc/Gal_transptr_bac"/>
</dbReference>
<dbReference type="GO" id="GO:1904659">
    <property type="term" value="P:D-glucose transmembrane transport"/>
    <property type="evidence" value="ECO:0007669"/>
    <property type="project" value="InterPro"/>
</dbReference>
<dbReference type="NCBIfam" id="TIGR01272">
    <property type="entry name" value="gluP"/>
    <property type="match status" value="1"/>
</dbReference>
<dbReference type="GO" id="GO:0005886">
    <property type="term" value="C:plasma membrane"/>
    <property type="evidence" value="ECO:0007669"/>
    <property type="project" value="UniProtKB-SubCell"/>
</dbReference>
<organism evidence="9 10">
    <name type="scientific">Gluconobacter potus</name>
    <dbReference type="NCBI Taxonomy" id="2724927"/>
    <lineage>
        <taxon>Bacteria</taxon>
        <taxon>Pseudomonadati</taxon>
        <taxon>Pseudomonadota</taxon>
        <taxon>Alphaproteobacteria</taxon>
        <taxon>Acetobacterales</taxon>
        <taxon>Acetobacteraceae</taxon>
        <taxon>Gluconobacter</taxon>
    </lineage>
</organism>
<keyword evidence="4" id="KW-1003">Cell membrane</keyword>
<evidence type="ECO:0000313" key="9">
    <source>
        <dbReference type="EMBL" id="KXV02585.1"/>
    </source>
</evidence>
<feature type="transmembrane region" description="Helical" evidence="8">
    <location>
        <begin position="50"/>
        <end position="71"/>
    </location>
</feature>
<evidence type="ECO:0000256" key="2">
    <source>
        <dbReference type="ARBA" id="ARBA00004429"/>
    </source>
</evidence>
<evidence type="ECO:0000256" key="3">
    <source>
        <dbReference type="ARBA" id="ARBA00009120"/>
    </source>
</evidence>
<keyword evidence="5 8" id="KW-0812">Transmembrane</keyword>
<dbReference type="PANTHER" id="PTHR43702:SF12">
    <property type="entry name" value="N-ACETYL GLUCOSAMINE TRANSPORTER NAGP"/>
    <property type="match status" value="1"/>
</dbReference>
<feature type="transmembrane region" description="Helical" evidence="8">
    <location>
        <begin position="317"/>
        <end position="336"/>
    </location>
</feature>
<dbReference type="PANTHER" id="PTHR43702">
    <property type="entry name" value="L-FUCOSE-PROTON SYMPORTER"/>
    <property type="match status" value="1"/>
</dbReference>
<dbReference type="GO" id="GO:0055056">
    <property type="term" value="F:D-glucose transmembrane transporter activity"/>
    <property type="evidence" value="ECO:0007669"/>
    <property type="project" value="InterPro"/>
</dbReference>
<comment type="subcellular location">
    <subcellularLocation>
        <location evidence="2">Cell inner membrane</location>
        <topology evidence="2">Multi-pass membrane protein</topology>
    </subcellularLocation>
</comment>
<name>A0A149QZ56_9PROT</name>
<feature type="transmembrane region" description="Helical" evidence="8">
    <location>
        <begin position="203"/>
        <end position="225"/>
    </location>
</feature>
<dbReference type="InterPro" id="IPR050375">
    <property type="entry name" value="MFS_TsgA-like"/>
</dbReference>
<sequence length="431" mass="45310">MARFQASTSSGTLTAPYGPGPLGVAAAIFFLMGFVTWLNGPLISFVRVAFSLGDVAAFMVPLVFYVSYFIFSIPASFLARSLGLRQGLSGALLLCALGVAVFGQFVSMRLYGGALTGLLILGAGLSLMQVVINPLVSLLGPPDRAAQRIAIMGVCNKCAGILAPIVLATVVMGDIDHVAQSVQSAPDAATRNAVLNAFVQAIYAPYMGMAVLLLMASVGVAFCPLPNLQAPPIPGLPDSGTRIFRPHLVFGILTMFLYVGVEVMAGDAIGTYGQQFGLPLSQTKFFTSLTLAAMLFGYLLGFVIVPRIITQERFLELSCIGGIGLTLMAFMTGGYVSVGCVALLGAANAMMMPTIFPIAIRGAGPWTPLASALIVMGYSGGAIVPQIYVALKPFVGFQAMFALLVIPSYLAILFYARRYGQTGLLPLDRTQ</sequence>
<keyword evidence="6 8" id="KW-1133">Transmembrane helix</keyword>
<accession>A0A149QZ56</accession>
<dbReference type="InterPro" id="IPR036259">
    <property type="entry name" value="MFS_trans_sf"/>
</dbReference>
<dbReference type="GO" id="GO:0005354">
    <property type="term" value="F:galactose transmembrane transporter activity"/>
    <property type="evidence" value="ECO:0007669"/>
    <property type="project" value="InterPro"/>
</dbReference>
<dbReference type="PATRIC" id="fig|442.7.peg.3578"/>
<feature type="transmembrane region" description="Helical" evidence="8">
    <location>
        <begin position="342"/>
        <end position="360"/>
    </location>
</feature>
<dbReference type="InterPro" id="IPR011701">
    <property type="entry name" value="MFS"/>
</dbReference>